<proteinExistence type="predicted"/>
<sequence>MDLQENKLSNKDKNLFYSFTQHLIDVYKEGNLVFIYRGESFKGLRKKLFSSNGDFSRRKLYERLFIVGDKARHFFMDKFEDSDNRRCLTNIKDCSDDTFDFIFERIEKVLSAPNLESRIHQSCSTRFLQYFRDRSNHDEFIKSINSCTKLNAKNRLNLRDYYLFFLHIAGSSGIRKETMLVSSSLSIEVAESFAKDDPIIIYGFIPQPYHNFVVSPWLTSEYHKIALRNSLPTYQTFGLFPKQIEISVKGALFPCFILGVQQIENKSFVINPHILNIKSPNKASKYGIPVKQKDFMKSILASKYMRFISTDIQGNFEQTEIYR</sequence>
<protein>
    <recommendedName>
        <fullName evidence="3">FRG domain-containing protein</fullName>
    </recommendedName>
</protein>
<evidence type="ECO:0000313" key="2">
    <source>
        <dbReference type="Proteomes" id="UP000738376"/>
    </source>
</evidence>
<gene>
    <name evidence="1" type="ORF">HC246_17505</name>
</gene>
<evidence type="ECO:0008006" key="3">
    <source>
        <dbReference type="Google" id="ProtNLM"/>
    </source>
</evidence>
<keyword evidence="2" id="KW-1185">Reference proteome</keyword>
<evidence type="ECO:0000313" key="1">
    <source>
        <dbReference type="EMBL" id="NMF59765.1"/>
    </source>
</evidence>
<organism evidence="1 2">
    <name type="scientific">Pseudanabaena yagii GIHE-NHR1</name>
    <dbReference type="NCBI Taxonomy" id="2722753"/>
    <lineage>
        <taxon>Bacteria</taxon>
        <taxon>Bacillati</taxon>
        <taxon>Cyanobacteriota</taxon>
        <taxon>Cyanophyceae</taxon>
        <taxon>Pseudanabaenales</taxon>
        <taxon>Pseudanabaenaceae</taxon>
        <taxon>Pseudanabaena</taxon>
        <taxon>Pseudanabaena yagii</taxon>
    </lineage>
</organism>
<comment type="caution">
    <text evidence="1">The sequence shown here is derived from an EMBL/GenBank/DDBJ whole genome shotgun (WGS) entry which is preliminary data.</text>
</comment>
<dbReference type="EMBL" id="JAAVJL010000002">
    <property type="protein sequence ID" value="NMF59765.1"/>
    <property type="molecule type" value="Genomic_DNA"/>
</dbReference>
<dbReference type="Proteomes" id="UP000738376">
    <property type="component" value="Unassembled WGS sequence"/>
</dbReference>
<accession>A0ABX1LUC9</accession>
<reference evidence="1 2" key="1">
    <citation type="submission" date="2020-03" db="EMBL/GenBank/DDBJ databases">
        <title>Draft Genome Sequence of 2-Methylisoborneol Producing Pseudanabaena yagii Strain GIHE-NHR1 Isolated from North Han River in South Korea.</title>
        <authorList>
            <person name="Jeong J."/>
        </authorList>
    </citation>
    <scope>NUCLEOTIDE SEQUENCE [LARGE SCALE GENOMIC DNA]</scope>
    <source>
        <strain evidence="1 2">GIHE-NHR1</strain>
    </source>
</reference>
<name>A0ABX1LUC9_9CYAN</name>
<dbReference type="RefSeq" id="WP_169364757.1">
    <property type="nucleotide sequence ID" value="NZ_JAAVJL010000002.1"/>
</dbReference>